<organism evidence="2 3">
    <name type="scientific">Geodia barretti</name>
    <name type="common">Barrett's horny sponge</name>
    <dbReference type="NCBI Taxonomy" id="519541"/>
    <lineage>
        <taxon>Eukaryota</taxon>
        <taxon>Metazoa</taxon>
        <taxon>Porifera</taxon>
        <taxon>Demospongiae</taxon>
        <taxon>Heteroscleromorpha</taxon>
        <taxon>Tetractinellida</taxon>
        <taxon>Astrophorina</taxon>
        <taxon>Geodiidae</taxon>
        <taxon>Geodia</taxon>
    </lineage>
</organism>
<reference evidence="2" key="1">
    <citation type="submission" date="2023-03" db="EMBL/GenBank/DDBJ databases">
        <authorList>
            <person name="Steffen K."/>
            <person name="Cardenas P."/>
        </authorList>
    </citation>
    <scope>NUCLEOTIDE SEQUENCE</scope>
</reference>
<protein>
    <submittedName>
        <fullName evidence="2">Protein NLRC3</fullName>
    </submittedName>
</protein>
<dbReference type="EMBL" id="CASHTH010002463">
    <property type="protein sequence ID" value="CAI8030192.1"/>
    <property type="molecule type" value="Genomic_DNA"/>
</dbReference>
<feature type="domain" description="NACHT" evidence="1">
    <location>
        <begin position="33"/>
        <end position="152"/>
    </location>
</feature>
<dbReference type="AlphaFoldDB" id="A0AA35WXG1"/>
<dbReference type="Proteomes" id="UP001174909">
    <property type="component" value="Unassembled WGS sequence"/>
</dbReference>
<proteinExistence type="predicted"/>
<gene>
    <name evidence="2" type="ORF">GBAR_LOCUS17120</name>
</gene>
<comment type="caution">
    <text evidence="2">The sequence shown here is derived from an EMBL/GenBank/DDBJ whole genome shotgun (WGS) entry which is preliminary data.</text>
</comment>
<dbReference type="Gene3D" id="3.40.50.300">
    <property type="entry name" value="P-loop containing nucleotide triphosphate hydrolases"/>
    <property type="match status" value="1"/>
</dbReference>
<sequence length="331" mass="37566">MVRYGDVDVVHGKKWPIDFNEIAAGIPDIGLEQVVLVEGAPGVGKSTFAWEYCRRWERGEISQQYQLVLLLRLRDERMSKAKTLRDLIMHDSEDVRQAVTADLGQSHGSKTLILLEGFDELPDTCRTPQSIFLRLICGELLPLATVMVTSRPWATGMFLEHYKHRLLQHIEIMGFTTQQISEYIKSALPENEAKNLESYVNNRLQIRGCMYIPLNSAIVVTVYQDRQASGCPLPTTLTELYTDLAQILLVRYLHGHPELEKGSDKHRIRIFKDLNVPHGVKRYFTELCELAYRGIVGESEGTFEDLSLLQRHCKGKAGTADIQRVGATSRL</sequence>
<evidence type="ECO:0000313" key="2">
    <source>
        <dbReference type="EMBL" id="CAI8030192.1"/>
    </source>
</evidence>
<keyword evidence="3" id="KW-1185">Reference proteome</keyword>
<name>A0AA35WXG1_GEOBA</name>
<dbReference type="PANTHER" id="PTHR46312:SF2">
    <property type="entry name" value="NUCLEOTIDE-BINDING OLIGOMERIZATION DOMAIN-CONTAINING PROTEIN 2-LIKE"/>
    <property type="match status" value="1"/>
</dbReference>
<evidence type="ECO:0000259" key="1">
    <source>
        <dbReference type="PROSITE" id="PS50837"/>
    </source>
</evidence>
<dbReference type="InterPro" id="IPR007111">
    <property type="entry name" value="NACHT_NTPase"/>
</dbReference>
<dbReference type="Pfam" id="PF05729">
    <property type="entry name" value="NACHT"/>
    <property type="match status" value="1"/>
</dbReference>
<dbReference type="PANTHER" id="PTHR46312">
    <property type="entry name" value="NACHT DOMAIN-CONTAINING PROTEIN"/>
    <property type="match status" value="1"/>
</dbReference>
<dbReference type="SUPFAM" id="SSF52540">
    <property type="entry name" value="P-loop containing nucleoside triphosphate hydrolases"/>
    <property type="match status" value="1"/>
</dbReference>
<evidence type="ECO:0000313" key="3">
    <source>
        <dbReference type="Proteomes" id="UP001174909"/>
    </source>
</evidence>
<accession>A0AA35WXG1</accession>
<dbReference type="PROSITE" id="PS50837">
    <property type="entry name" value="NACHT"/>
    <property type="match status" value="1"/>
</dbReference>
<dbReference type="InterPro" id="IPR027417">
    <property type="entry name" value="P-loop_NTPase"/>
</dbReference>